<keyword evidence="12 16" id="KW-0496">Mitochondrion</keyword>
<dbReference type="GO" id="GO:0046872">
    <property type="term" value="F:metal ion binding"/>
    <property type="evidence" value="ECO:0007669"/>
    <property type="project" value="UniProtKB-UniRule"/>
</dbReference>
<evidence type="ECO:0000313" key="19">
    <source>
        <dbReference type="EMBL" id="AWB97916.1"/>
    </source>
</evidence>
<feature type="transmembrane region" description="Helical" evidence="16">
    <location>
        <begin position="76"/>
        <end position="99"/>
    </location>
</feature>
<dbReference type="PROSITE" id="PS51003">
    <property type="entry name" value="CYTB_CTER"/>
    <property type="match status" value="1"/>
</dbReference>
<comment type="cofactor">
    <cofactor evidence="15">
        <name>heme</name>
        <dbReference type="ChEBI" id="CHEBI:30413"/>
    </cofactor>
    <text evidence="15">Binds 2 heme groups non-covalently.</text>
</comment>
<dbReference type="InterPro" id="IPR016174">
    <property type="entry name" value="Di-haem_cyt_TM"/>
</dbReference>
<evidence type="ECO:0000256" key="8">
    <source>
        <dbReference type="ARBA" id="ARBA00022792"/>
    </source>
</evidence>
<dbReference type="InterPro" id="IPR005797">
    <property type="entry name" value="Cyt_b/b6_N"/>
</dbReference>
<evidence type="ECO:0000256" key="5">
    <source>
        <dbReference type="ARBA" id="ARBA00022660"/>
    </source>
</evidence>
<feature type="transmembrane region" description="Helical" evidence="16">
    <location>
        <begin position="356"/>
        <end position="382"/>
    </location>
</feature>
<dbReference type="SUPFAM" id="SSF81648">
    <property type="entry name" value="a domain/subunit of cytochrome bc1 complex (Ubiquinol-cytochrome c reductase)"/>
    <property type="match status" value="1"/>
</dbReference>
<dbReference type="EMBL" id="MH010446">
    <property type="protein sequence ID" value="AWB97916.1"/>
    <property type="molecule type" value="Genomic_DNA"/>
</dbReference>
<dbReference type="PROSITE" id="PS51002">
    <property type="entry name" value="CYTB_NTER"/>
    <property type="match status" value="1"/>
</dbReference>
<dbReference type="InterPro" id="IPR005798">
    <property type="entry name" value="Cyt_b/b6_C"/>
</dbReference>
<evidence type="ECO:0000256" key="2">
    <source>
        <dbReference type="ARBA" id="ARBA00013531"/>
    </source>
</evidence>
<dbReference type="Gene3D" id="1.20.810.10">
    <property type="entry name" value="Cytochrome Bc1 Complex, Chain C"/>
    <property type="match status" value="1"/>
</dbReference>
<evidence type="ECO:0000256" key="3">
    <source>
        <dbReference type="ARBA" id="ARBA00022448"/>
    </source>
</evidence>
<feature type="transmembrane region" description="Helical" evidence="16">
    <location>
        <begin position="35"/>
        <end position="56"/>
    </location>
</feature>
<dbReference type="CDD" id="cd00284">
    <property type="entry name" value="Cytochrome_b_N"/>
    <property type="match status" value="1"/>
</dbReference>
<dbReference type="PANTHER" id="PTHR19271:SF16">
    <property type="entry name" value="CYTOCHROME B"/>
    <property type="match status" value="1"/>
</dbReference>
<feature type="domain" description="Cytochrome b/b6 C-terminal region profile" evidence="18">
    <location>
        <begin position="211"/>
        <end position="381"/>
    </location>
</feature>
<feature type="binding site" description="axial binding residue" evidence="15">
    <location>
        <position position="183"/>
    </location>
    <ligand>
        <name>heme b</name>
        <dbReference type="ChEBI" id="CHEBI:60344"/>
        <label>b562</label>
    </ligand>
    <ligandPart>
        <name>Fe</name>
        <dbReference type="ChEBI" id="CHEBI:18248"/>
    </ligandPart>
</feature>
<dbReference type="GO" id="GO:0008121">
    <property type="term" value="F:quinol-cytochrome-c reductase activity"/>
    <property type="evidence" value="ECO:0007669"/>
    <property type="project" value="InterPro"/>
</dbReference>
<dbReference type="GO" id="GO:0045275">
    <property type="term" value="C:respiratory chain complex III"/>
    <property type="evidence" value="ECO:0007669"/>
    <property type="project" value="InterPro"/>
</dbReference>
<dbReference type="GO" id="GO:0006122">
    <property type="term" value="P:mitochondrial electron transport, ubiquinol to cytochrome c"/>
    <property type="evidence" value="ECO:0007669"/>
    <property type="project" value="TreeGrafter"/>
</dbReference>
<dbReference type="GO" id="GO:0016491">
    <property type="term" value="F:oxidoreductase activity"/>
    <property type="evidence" value="ECO:0007669"/>
    <property type="project" value="UniProtKB-UniRule"/>
</dbReference>
<keyword evidence="7 15" id="KW-0479">Metal-binding</keyword>
<feature type="transmembrane region" description="Helical" evidence="16">
    <location>
        <begin position="178"/>
        <end position="199"/>
    </location>
</feature>
<evidence type="ECO:0000256" key="16">
    <source>
        <dbReference type="RuleBase" id="RU362117"/>
    </source>
</evidence>
<geneLocation type="mitochondrion" evidence="19"/>
<reference evidence="19" key="1">
    <citation type="journal article" date="2018" name="MBio">
        <title>Comparative Population Genomics Analysis of the Mammalian Fungal Pathogen Pneumocystis.</title>
        <authorList>
            <person name="Cisse O.H."/>
            <person name="Ma L."/>
            <person name="Wei Huang D."/>
            <person name="Khil P.P."/>
            <person name="Dekker J.P."/>
            <person name="Kutty G."/>
            <person name="Bishop L."/>
            <person name="Liu Y."/>
            <person name="Deng X."/>
            <person name="Hauser P.M."/>
            <person name="Pagni M."/>
            <person name="Hirsch V."/>
            <person name="Lempicki R.A."/>
            <person name="Stajich J.E."/>
            <person name="Cuomo C.A."/>
            <person name="Kovacs J.A."/>
        </authorList>
    </citation>
    <scope>NUCLEOTIDE SEQUENCE</scope>
    <source>
        <strain evidence="19">SW7_full</strain>
    </source>
</reference>
<dbReference type="Pfam" id="PF00032">
    <property type="entry name" value="Cytochrom_B_C"/>
    <property type="match status" value="1"/>
</dbReference>
<keyword evidence="10 16" id="KW-1133">Transmembrane helix</keyword>
<dbReference type="InterPro" id="IPR030689">
    <property type="entry name" value="Cytochrome_b"/>
</dbReference>
<keyword evidence="19" id="KW-0560">Oxidoreductase</keyword>
<keyword evidence="11 15" id="KW-0408">Iron</keyword>
<dbReference type="PIRSF" id="PIRSF038885">
    <property type="entry name" value="COB"/>
    <property type="match status" value="1"/>
</dbReference>
<proteinExistence type="inferred from homology"/>
<dbReference type="VEuPathDB" id="FungiDB:PNEJI1_m005005"/>
<organism evidence="19">
    <name type="scientific">Pneumocystis jirovecii</name>
    <name type="common">Human pneumocystis pneumonia agent</name>
    <dbReference type="NCBI Taxonomy" id="42068"/>
    <lineage>
        <taxon>Eukaryota</taxon>
        <taxon>Fungi</taxon>
        <taxon>Dikarya</taxon>
        <taxon>Ascomycota</taxon>
        <taxon>Taphrinomycotina</taxon>
        <taxon>Pneumocystomycetes</taxon>
        <taxon>Pneumocystaceae</taxon>
        <taxon>Pneumocystis</taxon>
    </lineage>
</organism>
<accession>A0A2S0X1G2</accession>
<dbReference type="InterPro" id="IPR036150">
    <property type="entry name" value="Cyt_b/b6_C_sf"/>
</dbReference>
<evidence type="ECO:0000256" key="10">
    <source>
        <dbReference type="ARBA" id="ARBA00022989"/>
    </source>
</evidence>
<dbReference type="InterPro" id="IPR027387">
    <property type="entry name" value="Cytb/b6-like_sf"/>
</dbReference>
<keyword evidence="3 16" id="KW-0813">Transport</keyword>
<dbReference type="InterPro" id="IPR048260">
    <property type="entry name" value="Cytochrome_b_C_euk/bac"/>
</dbReference>
<comment type="similarity">
    <text evidence="16">Belongs to the cytochrome b family.</text>
</comment>
<dbReference type="PANTHER" id="PTHR19271">
    <property type="entry name" value="CYTOCHROME B"/>
    <property type="match status" value="1"/>
</dbReference>
<evidence type="ECO:0000256" key="9">
    <source>
        <dbReference type="ARBA" id="ARBA00022982"/>
    </source>
</evidence>
<feature type="transmembrane region" description="Helical" evidence="16">
    <location>
        <begin position="289"/>
        <end position="312"/>
    </location>
</feature>
<dbReference type="CDD" id="cd00290">
    <property type="entry name" value="cytochrome_b_C"/>
    <property type="match status" value="1"/>
</dbReference>
<name>A0A2S0X1G2_PNEJI</name>
<evidence type="ECO:0000256" key="7">
    <source>
        <dbReference type="ARBA" id="ARBA00022723"/>
    </source>
</evidence>
<evidence type="ECO:0000259" key="17">
    <source>
        <dbReference type="PROSITE" id="PS51002"/>
    </source>
</evidence>
<dbReference type="GO" id="GO:0005743">
    <property type="term" value="C:mitochondrial inner membrane"/>
    <property type="evidence" value="ECO:0007669"/>
    <property type="project" value="UniProtKB-SubCell"/>
</dbReference>
<evidence type="ECO:0000259" key="18">
    <source>
        <dbReference type="PROSITE" id="PS51003"/>
    </source>
</evidence>
<gene>
    <name evidence="19" type="primary">cob</name>
</gene>
<keyword evidence="9 16" id="KW-0249">Electron transport</keyword>
<dbReference type="SUPFAM" id="SSF81342">
    <property type="entry name" value="Transmembrane di-heme cytochromes"/>
    <property type="match status" value="1"/>
</dbReference>
<feature type="transmembrane region" description="Helical" evidence="16">
    <location>
        <begin position="324"/>
        <end position="344"/>
    </location>
</feature>
<feature type="binding site" description="axial binding residue" evidence="15">
    <location>
        <position position="197"/>
    </location>
    <ligand>
        <name>heme b</name>
        <dbReference type="ChEBI" id="CHEBI:60344"/>
        <label>b566</label>
    </ligand>
    <ligandPart>
        <name>Fe</name>
        <dbReference type="ChEBI" id="CHEBI:18248"/>
    </ligandPart>
</feature>
<protein>
    <recommendedName>
        <fullName evidence="2 16">Cytochrome b</fullName>
    </recommendedName>
</protein>
<feature type="transmembrane region" description="Helical" evidence="16">
    <location>
        <begin position="111"/>
        <end position="134"/>
    </location>
</feature>
<evidence type="ECO:0000256" key="1">
    <source>
        <dbReference type="ARBA" id="ARBA00004448"/>
    </source>
</evidence>
<feature type="binding site" evidence="14">
    <location>
        <position position="202"/>
    </location>
    <ligand>
        <name>a ubiquinone</name>
        <dbReference type="ChEBI" id="CHEBI:16389"/>
    </ligand>
</feature>
<feature type="transmembrane region" description="Helical" evidence="16">
    <location>
        <begin position="140"/>
        <end position="166"/>
    </location>
</feature>
<evidence type="ECO:0000256" key="15">
    <source>
        <dbReference type="PIRSR" id="PIRSR038885-2"/>
    </source>
</evidence>
<evidence type="ECO:0000256" key="6">
    <source>
        <dbReference type="ARBA" id="ARBA00022692"/>
    </source>
</evidence>
<dbReference type="Pfam" id="PF00033">
    <property type="entry name" value="Cytochrome_B"/>
    <property type="match status" value="1"/>
</dbReference>
<evidence type="ECO:0000256" key="4">
    <source>
        <dbReference type="ARBA" id="ARBA00022617"/>
    </source>
</evidence>
<evidence type="ECO:0000256" key="13">
    <source>
        <dbReference type="ARBA" id="ARBA00023136"/>
    </source>
</evidence>
<feature type="binding site" description="axial binding residue" evidence="15">
    <location>
        <position position="82"/>
    </location>
    <ligand>
        <name>heme b</name>
        <dbReference type="ChEBI" id="CHEBI:60344"/>
        <label>b562</label>
    </ligand>
    <ligandPart>
        <name>Fe</name>
        <dbReference type="ChEBI" id="CHEBI:18248"/>
    </ligandPart>
</feature>
<keyword evidence="13 16" id="KW-0472">Membrane</keyword>
<keyword evidence="5 16" id="KW-0679">Respiratory chain</keyword>
<feature type="binding site" description="axial binding residue" evidence="15">
    <location>
        <position position="96"/>
    </location>
    <ligand>
        <name>heme b</name>
        <dbReference type="ChEBI" id="CHEBI:60344"/>
        <label>b566</label>
    </ligand>
    <ligandPart>
        <name>Fe</name>
        <dbReference type="ChEBI" id="CHEBI:18248"/>
    </ligandPart>
</feature>
<comment type="function">
    <text evidence="16">Component of the ubiquinol-cytochrome c reductase complex (complex III or cytochrome b-c1 complex) that is part of the mitochondrial respiratory chain. The b-c1 complex mediates electron transfer from ubiquinol to cytochrome c. Contributes to the generation of a proton gradient across the mitochondrial membrane that is then used for ATP synthesis.</text>
</comment>
<comment type="subcellular location">
    <subcellularLocation>
        <location evidence="1">Mitochondrion inner membrane</location>
        <topology evidence="1">Multi-pass membrane protein</topology>
    </subcellularLocation>
</comment>
<feature type="transmembrane region" description="Helical" evidence="16">
    <location>
        <begin position="263"/>
        <end position="283"/>
    </location>
</feature>
<feature type="transmembrane region" description="Helical" evidence="16">
    <location>
        <begin position="394"/>
        <end position="420"/>
    </location>
</feature>
<evidence type="ECO:0000256" key="12">
    <source>
        <dbReference type="ARBA" id="ARBA00023128"/>
    </source>
</evidence>
<keyword evidence="8" id="KW-0999">Mitochondrion inner membrane</keyword>
<evidence type="ECO:0000256" key="14">
    <source>
        <dbReference type="PIRSR" id="PIRSR038885-1"/>
    </source>
</evidence>
<feature type="transmembrane region" description="Helical" evidence="16">
    <location>
        <begin position="230"/>
        <end position="251"/>
    </location>
</feature>
<comment type="cofactor">
    <cofactor evidence="16">
        <name>heme b</name>
        <dbReference type="ChEBI" id="CHEBI:60344"/>
    </cofactor>
    <text evidence="16">Binds 2 heme groups non-covalently.</text>
</comment>
<keyword evidence="6 16" id="KW-0812">Transmembrane</keyword>
<sequence>MRILKIHPLLSILNSYLIDSPQPANISYLWNYGSLLGLCLIIQIITGVTLAMHYIPSIDLAFLSVEHIMWDVNYGWLIRYIHSNTASFFFLFVYIHIAWGIYYGSYRTPRILVWSIGVVIFLIMIVTAFLGYVLPFGQMSLWGATVITNLMSAIPWIGNDIVNFIWGGFSVNHATLNWFFSLHYLLPFVLLALVVAHLISLHVHGSSNPLGVTGNSDRLPFHPYFSFKDLVTVFLFLLALSFFVFYAPNVLGHSDNYIMANPMATPPSIVPEWYLLPFYAILWSISNKLFGVVAMLAAILILFVLPLVDLSWIWGSAFRPLSKFFFWIFVTNFFLLMFVGSQHVEEPFVTLGQYATFFYFFYFLVVIPLVGIIENTLVDLALIPKKVSWSCSSLGFIFVLFPWILFVSLFLFVFLLFYLYSGVLIFEWIFHFGKSGTN</sequence>
<keyword evidence="4 15" id="KW-0349">Heme</keyword>
<dbReference type="InterPro" id="IPR048259">
    <property type="entry name" value="Cytochrome_b_N_euk/bac"/>
</dbReference>
<dbReference type="AlphaFoldDB" id="A0A2S0X1G2"/>
<evidence type="ECO:0000256" key="11">
    <source>
        <dbReference type="ARBA" id="ARBA00023004"/>
    </source>
</evidence>
<feature type="domain" description="Cytochrome b/b6 N-terminal region profile" evidence="17">
    <location>
        <begin position="1"/>
        <end position="210"/>
    </location>
</feature>